<gene>
    <name evidence="1" type="ORF">JR37_08775</name>
</gene>
<accession>A0A1U7FQV9</accession>
<name>A0A1U7FQV9_SALET</name>
<protein>
    <submittedName>
        <fullName evidence="1">Uncharacterized protein</fullName>
    </submittedName>
</protein>
<organism evidence="1">
    <name type="scientific">Salmonella enterica I</name>
    <dbReference type="NCBI Taxonomy" id="59201"/>
    <lineage>
        <taxon>Bacteria</taxon>
        <taxon>Pseudomonadati</taxon>
        <taxon>Pseudomonadota</taxon>
        <taxon>Gammaproteobacteria</taxon>
        <taxon>Enterobacterales</taxon>
        <taxon>Enterobacteriaceae</taxon>
        <taxon>Salmonella</taxon>
    </lineage>
</organism>
<dbReference type="AlphaFoldDB" id="A0A1U7FQV9"/>
<dbReference type="EMBL" id="AAIBAZ010000003">
    <property type="protein sequence ID" value="ECC2887845.1"/>
    <property type="molecule type" value="Genomic_DNA"/>
</dbReference>
<evidence type="ECO:0000313" key="1">
    <source>
        <dbReference type="EMBL" id="ECC2887845.1"/>
    </source>
</evidence>
<sequence>MRMTSRKKEILSYYEPDSLEWVIGEIGAPPFDVSGIAYLIHGMESLDKRHQLESTRRTLENMVAGGLLEKVTVYEQRQNITQSSADAPGVWCNVARYGLPGKCGIYRHTGDTGVRPPIEGEAIRIDVPA</sequence>
<dbReference type="RefSeq" id="WP_023223123.1">
    <property type="nucleotide sequence ID" value="NZ_CP037892.1"/>
</dbReference>
<proteinExistence type="predicted"/>
<reference evidence="1" key="1">
    <citation type="submission" date="2018-07" db="EMBL/GenBank/DDBJ databases">
        <authorList>
            <consortium name="GenomeTrakr network: Whole genome sequencing for foodborne pathogen traceback"/>
        </authorList>
    </citation>
    <scope>NUCLEOTIDE SEQUENCE</scope>
    <source>
        <strain evidence="1">WAPHL_SAL-A00449</strain>
    </source>
</reference>
<comment type="caution">
    <text evidence="1">The sequence shown here is derived from an EMBL/GenBank/DDBJ whole genome shotgun (WGS) entry which is preliminary data.</text>
</comment>